<dbReference type="HOGENOM" id="CLU_000022_59_11_1"/>
<dbReference type="CDD" id="cd05941">
    <property type="entry name" value="MCS"/>
    <property type="match status" value="1"/>
</dbReference>
<dbReference type="GeneID" id="63694817"/>
<evidence type="ECO:0000259" key="2">
    <source>
        <dbReference type="Pfam" id="PF13193"/>
    </source>
</evidence>
<evidence type="ECO:0000313" key="3">
    <source>
        <dbReference type="EMBL" id="EYE95001.1"/>
    </source>
</evidence>
<protein>
    <submittedName>
        <fullName evidence="3">AMP-binding enzyme</fullName>
    </submittedName>
</protein>
<accession>A0A017SE03</accession>
<dbReference type="GO" id="GO:0031956">
    <property type="term" value="F:medium-chain fatty acid-CoA ligase activity"/>
    <property type="evidence" value="ECO:0007669"/>
    <property type="project" value="TreeGrafter"/>
</dbReference>
<dbReference type="Pfam" id="PF00501">
    <property type="entry name" value="AMP-binding"/>
    <property type="match status" value="1"/>
</dbReference>
<feature type="domain" description="AMP-binding enzyme C-terminal" evidence="2">
    <location>
        <begin position="521"/>
        <end position="603"/>
    </location>
</feature>
<dbReference type="Gene3D" id="3.30.300.30">
    <property type="match status" value="1"/>
</dbReference>
<evidence type="ECO:0000259" key="1">
    <source>
        <dbReference type="Pfam" id="PF00501"/>
    </source>
</evidence>
<name>A0A017SE03_ASPRC</name>
<dbReference type="PANTHER" id="PTHR43201">
    <property type="entry name" value="ACYL-COA SYNTHETASE"/>
    <property type="match status" value="1"/>
</dbReference>
<organism evidence="3 4">
    <name type="scientific">Aspergillus ruber (strain CBS 135680)</name>
    <dbReference type="NCBI Taxonomy" id="1388766"/>
    <lineage>
        <taxon>Eukaryota</taxon>
        <taxon>Fungi</taxon>
        <taxon>Dikarya</taxon>
        <taxon>Ascomycota</taxon>
        <taxon>Pezizomycotina</taxon>
        <taxon>Eurotiomycetes</taxon>
        <taxon>Eurotiomycetidae</taxon>
        <taxon>Eurotiales</taxon>
        <taxon>Aspergillaceae</taxon>
        <taxon>Aspergillus</taxon>
        <taxon>Aspergillus subgen. Aspergillus</taxon>
    </lineage>
</organism>
<dbReference type="AlphaFoldDB" id="A0A017SE03"/>
<dbReference type="InterPro" id="IPR042099">
    <property type="entry name" value="ANL_N_sf"/>
</dbReference>
<dbReference type="SUPFAM" id="SSF56801">
    <property type="entry name" value="Acetyl-CoA synthetase-like"/>
    <property type="match status" value="1"/>
</dbReference>
<dbReference type="RefSeq" id="XP_040638689.1">
    <property type="nucleotide sequence ID" value="XM_040779693.1"/>
</dbReference>
<dbReference type="InterPro" id="IPR025110">
    <property type="entry name" value="AMP-bd_C"/>
</dbReference>
<dbReference type="EMBL" id="KK088424">
    <property type="protein sequence ID" value="EYE95001.1"/>
    <property type="molecule type" value="Genomic_DNA"/>
</dbReference>
<dbReference type="OrthoDB" id="2962993at2759"/>
<evidence type="ECO:0000313" key="4">
    <source>
        <dbReference type="Proteomes" id="UP000019804"/>
    </source>
</evidence>
<dbReference type="Proteomes" id="UP000019804">
    <property type="component" value="Unassembled WGS sequence"/>
</dbReference>
<dbReference type="InterPro" id="IPR000873">
    <property type="entry name" value="AMP-dep_synth/lig_dom"/>
</dbReference>
<feature type="domain" description="AMP-dependent synthetase/ligase" evidence="1">
    <location>
        <begin position="60"/>
        <end position="448"/>
    </location>
</feature>
<dbReference type="PANTHER" id="PTHR43201:SF28">
    <property type="entry name" value="ENZYME, PUTATIVE (AFU_ORTHOLOGUE AFUA_7G01530)-RELATED"/>
    <property type="match status" value="1"/>
</dbReference>
<dbReference type="GO" id="GO:0006631">
    <property type="term" value="P:fatty acid metabolic process"/>
    <property type="evidence" value="ECO:0007669"/>
    <property type="project" value="TreeGrafter"/>
</dbReference>
<gene>
    <name evidence="3" type="ORF">EURHEDRAFT_386755</name>
</gene>
<proteinExistence type="predicted"/>
<dbReference type="InterPro" id="IPR045851">
    <property type="entry name" value="AMP-bd_C_sf"/>
</dbReference>
<dbReference type="STRING" id="1388766.A0A017SE03"/>
<reference evidence="4" key="1">
    <citation type="journal article" date="2014" name="Nat. Commun.">
        <title>Genomic adaptations of the halophilic Dead Sea filamentous fungus Eurotium rubrum.</title>
        <authorList>
            <person name="Kis-Papo T."/>
            <person name="Weig A.R."/>
            <person name="Riley R."/>
            <person name="Persoh D."/>
            <person name="Salamov A."/>
            <person name="Sun H."/>
            <person name="Lipzen A."/>
            <person name="Wasser S.P."/>
            <person name="Rambold G."/>
            <person name="Grigoriev I.V."/>
            <person name="Nevo E."/>
        </authorList>
    </citation>
    <scope>NUCLEOTIDE SEQUENCE [LARGE SCALE GENOMIC DNA]</scope>
    <source>
        <strain evidence="4">CBS 135680</strain>
    </source>
</reference>
<keyword evidence="4" id="KW-1185">Reference proteome</keyword>
<dbReference type="Pfam" id="PF13193">
    <property type="entry name" value="AMP-binding_C"/>
    <property type="match status" value="1"/>
</dbReference>
<sequence>MPSQILLSLSRGIRRLNANRTALCTYPYLTATPTLRTRTLSTLPNIPLFRALQNHDPISQAVIHSASSRSFTYGNLLADVLAAKEKLRIKSGSGSLAGERVAFLAENSYDYVVTLLSILAHDAIALPLSPGFPVGELKYIMDNSGASVLLATERYADKAREVLGAGLKKEPILDVREKILHGGSVSETVSLEEFGQGMKGGMMLYTSGTTNRPKGVLIPQSALTAQAESLIQAWKYTPSDRLLHLLPLHHIHGTINAIVTPVLSGSSIEFMYPFNPTAVWNRLAASFLPNTNTNKTNTNTSANKAKITFLTAVPTIYTKLLSTFPSLPPETQSAARNAIFPEALRLNISGSAALPTPIKQAWKELSGGNVLLERYGMTEVGMAISCGLDFADRVDGSVGWALPSVEARLVDTDTNEVIKPGEEIDPITGREREGEIQLRGPCLFKEYWGNEPATTEAFVADHDSQEKGKWFKTGDVAARREISAAGKGGSGEWASGPMYFILGRRSVDIIKTGGEKVSALEVERELLSLPQITETAVLALPSEQWGQKVAAVVVLHPNAETLGKKGKWGVMDMRRALKDRLAAYKIPVEMRVVDEVPRNAMGKVNKKMLVKQVFS</sequence>
<dbReference type="Gene3D" id="3.40.50.12780">
    <property type="entry name" value="N-terminal domain of ligase-like"/>
    <property type="match status" value="1"/>
</dbReference>